<feature type="coiled-coil region" evidence="1">
    <location>
        <begin position="65"/>
        <end position="92"/>
    </location>
</feature>
<gene>
    <name evidence="3" type="ORF">Ahy_A03g014325</name>
</gene>
<evidence type="ECO:0000313" key="3">
    <source>
        <dbReference type="EMBL" id="RYR67871.1"/>
    </source>
</evidence>
<comment type="caution">
    <text evidence="3">The sequence shown here is derived from an EMBL/GenBank/DDBJ whole genome shotgun (WGS) entry which is preliminary data.</text>
</comment>
<dbReference type="Proteomes" id="UP000289738">
    <property type="component" value="Chromosome A03"/>
</dbReference>
<evidence type="ECO:0008006" key="5">
    <source>
        <dbReference type="Google" id="ProtNLM"/>
    </source>
</evidence>
<keyword evidence="1" id="KW-0175">Coiled coil</keyword>
<name>A0A445DXS0_ARAHY</name>
<protein>
    <recommendedName>
        <fullName evidence="5">Transmembrane protein</fullName>
    </recommendedName>
</protein>
<proteinExistence type="predicted"/>
<evidence type="ECO:0000313" key="4">
    <source>
        <dbReference type="Proteomes" id="UP000289738"/>
    </source>
</evidence>
<sequence length="94" mass="10640">MFFSPPVLLSQSPPVLLSPSRLLSCSAAVSSWFSVVLLRCLALVLASAVFVRFWFAGCALGRSPEEKMNERLRNYEAELKRKKQERLDEFDESS</sequence>
<keyword evidence="4" id="KW-1185">Reference proteome</keyword>
<evidence type="ECO:0000256" key="2">
    <source>
        <dbReference type="SAM" id="Phobius"/>
    </source>
</evidence>
<dbReference type="EMBL" id="SDMP01000003">
    <property type="protein sequence ID" value="RYR67871.1"/>
    <property type="molecule type" value="Genomic_DNA"/>
</dbReference>
<keyword evidence="2" id="KW-0472">Membrane</keyword>
<organism evidence="3 4">
    <name type="scientific">Arachis hypogaea</name>
    <name type="common">Peanut</name>
    <dbReference type="NCBI Taxonomy" id="3818"/>
    <lineage>
        <taxon>Eukaryota</taxon>
        <taxon>Viridiplantae</taxon>
        <taxon>Streptophyta</taxon>
        <taxon>Embryophyta</taxon>
        <taxon>Tracheophyta</taxon>
        <taxon>Spermatophyta</taxon>
        <taxon>Magnoliopsida</taxon>
        <taxon>eudicotyledons</taxon>
        <taxon>Gunneridae</taxon>
        <taxon>Pentapetalae</taxon>
        <taxon>rosids</taxon>
        <taxon>fabids</taxon>
        <taxon>Fabales</taxon>
        <taxon>Fabaceae</taxon>
        <taxon>Papilionoideae</taxon>
        <taxon>50 kb inversion clade</taxon>
        <taxon>dalbergioids sensu lato</taxon>
        <taxon>Dalbergieae</taxon>
        <taxon>Pterocarpus clade</taxon>
        <taxon>Arachis</taxon>
    </lineage>
</organism>
<accession>A0A445DXS0</accession>
<reference evidence="3 4" key="1">
    <citation type="submission" date="2019-01" db="EMBL/GenBank/DDBJ databases">
        <title>Sequencing of cultivated peanut Arachis hypogaea provides insights into genome evolution and oil improvement.</title>
        <authorList>
            <person name="Chen X."/>
        </authorList>
    </citation>
    <scope>NUCLEOTIDE SEQUENCE [LARGE SCALE GENOMIC DNA]</scope>
    <source>
        <strain evidence="4">cv. Fuhuasheng</strain>
        <tissue evidence="3">Leaves</tissue>
    </source>
</reference>
<dbReference type="AlphaFoldDB" id="A0A445DXS0"/>
<feature type="transmembrane region" description="Helical" evidence="2">
    <location>
        <begin position="32"/>
        <end position="55"/>
    </location>
</feature>
<keyword evidence="2" id="KW-1133">Transmembrane helix</keyword>
<keyword evidence="2" id="KW-0812">Transmembrane</keyword>
<evidence type="ECO:0000256" key="1">
    <source>
        <dbReference type="SAM" id="Coils"/>
    </source>
</evidence>